<accession>A0ABV7J6C5</accession>
<dbReference type="EMBL" id="JBHRTS010000002">
    <property type="protein sequence ID" value="MFC3193509.1"/>
    <property type="molecule type" value="Genomic_DNA"/>
</dbReference>
<name>A0ABV7J6C5_9GAMM</name>
<reference evidence="3" key="1">
    <citation type="journal article" date="2019" name="Int. J. Syst. Evol. Microbiol.">
        <title>The Global Catalogue of Microorganisms (GCM) 10K type strain sequencing project: providing services to taxonomists for standard genome sequencing and annotation.</title>
        <authorList>
            <consortium name="The Broad Institute Genomics Platform"/>
            <consortium name="The Broad Institute Genome Sequencing Center for Infectious Disease"/>
            <person name="Wu L."/>
            <person name="Ma J."/>
        </authorList>
    </citation>
    <scope>NUCLEOTIDE SEQUENCE [LARGE SCALE GENOMIC DNA]</scope>
    <source>
        <strain evidence="3">KCTC 42953</strain>
    </source>
</reference>
<evidence type="ECO:0000256" key="1">
    <source>
        <dbReference type="SAM" id="MobiDB-lite"/>
    </source>
</evidence>
<keyword evidence="3" id="KW-1185">Reference proteome</keyword>
<organism evidence="2 3">
    <name type="scientific">Marinicella sediminis</name>
    <dbReference type="NCBI Taxonomy" id="1792834"/>
    <lineage>
        <taxon>Bacteria</taxon>
        <taxon>Pseudomonadati</taxon>
        <taxon>Pseudomonadota</taxon>
        <taxon>Gammaproteobacteria</taxon>
        <taxon>Lysobacterales</taxon>
        <taxon>Marinicellaceae</taxon>
        <taxon>Marinicella</taxon>
    </lineage>
</organism>
<dbReference type="RefSeq" id="WP_077410330.1">
    <property type="nucleotide sequence ID" value="NZ_JBHRTS010000002.1"/>
</dbReference>
<sequence>MSTKSQSFILPFLIISGLLLAGAAAWKFIGDEEPAADKKPAVTQPAVVSKGVPESLKKPQPMPAKNEVVEETPTLFEPAPEPITVEERKARKEISRNNMRYAMRYNTLERAMDALKTAVATGDTDKADSLIGFIEKTYPDATIPSELLDF</sequence>
<proteinExistence type="predicted"/>
<comment type="caution">
    <text evidence="2">The sequence shown here is derived from an EMBL/GenBank/DDBJ whole genome shotgun (WGS) entry which is preliminary data.</text>
</comment>
<feature type="region of interest" description="Disordered" evidence="1">
    <location>
        <begin position="35"/>
        <end position="84"/>
    </location>
</feature>
<protein>
    <submittedName>
        <fullName evidence="2">Uncharacterized protein</fullName>
    </submittedName>
</protein>
<evidence type="ECO:0000313" key="3">
    <source>
        <dbReference type="Proteomes" id="UP001595533"/>
    </source>
</evidence>
<gene>
    <name evidence="2" type="ORF">ACFODZ_04530</name>
</gene>
<evidence type="ECO:0000313" key="2">
    <source>
        <dbReference type="EMBL" id="MFC3193509.1"/>
    </source>
</evidence>
<dbReference type="Proteomes" id="UP001595533">
    <property type="component" value="Unassembled WGS sequence"/>
</dbReference>